<evidence type="ECO:0008006" key="3">
    <source>
        <dbReference type="Google" id="ProtNLM"/>
    </source>
</evidence>
<name>A0A5B7JJI9_PORTR</name>
<dbReference type="EMBL" id="VSRR010091312">
    <property type="protein sequence ID" value="MPC92444.1"/>
    <property type="molecule type" value="Genomic_DNA"/>
</dbReference>
<evidence type="ECO:0000313" key="2">
    <source>
        <dbReference type="Proteomes" id="UP000324222"/>
    </source>
</evidence>
<reference evidence="1 2" key="1">
    <citation type="submission" date="2019-05" db="EMBL/GenBank/DDBJ databases">
        <title>Another draft genome of Portunus trituberculatus and its Hox gene families provides insights of decapod evolution.</title>
        <authorList>
            <person name="Jeong J.-H."/>
            <person name="Song I."/>
            <person name="Kim S."/>
            <person name="Choi T."/>
            <person name="Kim D."/>
            <person name="Ryu S."/>
            <person name="Kim W."/>
        </authorList>
    </citation>
    <scope>NUCLEOTIDE SEQUENCE [LARGE SCALE GENOMIC DNA]</scope>
    <source>
        <tissue evidence="1">Muscle</tissue>
    </source>
</reference>
<accession>A0A5B7JJI9</accession>
<gene>
    <name evidence="1" type="ORF">E2C01_087533</name>
</gene>
<sequence length="66" mass="7695">MEHILSLYHFAEISILGDFNVHHLLWLLSPFTEHPGELAFNSAILHDLSNSRRRKVLKSCQIRQIT</sequence>
<dbReference type="AlphaFoldDB" id="A0A5B7JJI9"/>
<dbReference type="Proteomes" id="UP000324222">
    <property type="component" value="Unassembled WGS sequence"/>
</dbReference>
<keyword evidence="2" id="KW-1185">Reference proteome</keyword>
<proteinExistence type="predicted"/>
<evidence type="ECO:0000313" key="1">
    <source>
        <dbReference type="EMBL" id="MPC92444.1"/>
    </source>
</evidence>
<comment type="caution">
    <text evidence="1">The sequence shown here is derived from an EMBL/GenBank/DDBJ whole genome shotgun (WGS) entry which is preliminary data.</text>
</comment>
<protein>
    <recommendedName>
        <fullName evidence="3">Endonuclease/exonuclease/phosphatase domain-containing protein</fullName>
    </recommendedName>
</protein>
<organism evidence="1 2">
    <name type="scientific">Portunus trituberculatus</name>
    <name type="common">Swimming crab</name>
    <name type="synonym">Neptunus trituberculatus</name>
    <dbReference type="NCBI Taxonomy" id="210409"/>
    <lineage>
        <taxon>Eukaryota</taxon>
        <taxon>Metazoa</taxon>
        <taxon>Ecdysozoa</taxon>
        <taxon>Arthropoda</taxon>
        <taxon>Crustacea</taxon>
        <taxon>Multicrustacea</taxon>
        <taxon>Malacostraca</taxon>
        <taxon>Eumalacostraca</taxon>
        <taxon>Eucarida</taxon>
        <taxon>Decapoda</taxon>
        <taxon>Pleocyemata</taxon>
        <taxon>Brachyura</taxon>
        <taxon>Eubrachyura</taxon>
        <taxon>Portunoidea</taxon>
        <taxon>Portunidae</taxon>
        <taxon>Portuninae</taxon>
        <taxon>Portunus</taxon>
    </lineage>
</organism>